<comment type="function">
    <text evidence="19">C-type cytochrome. Part of the cbb3-type cytochrome c oxidase complex.</text>
</comment>
<keyword evidence="8 19" id="KW-0679">Respiratory chain</keyword>
<protein>
    <recommendedName>
        <fullName evidence="19">Cbb3-type cytochrome c oxidase subunit</fullName>
    </recommendedName>
</protein>
<gene>
    <name evidence="24" type="ORF">S7S_02445</name>
</gene>
<evidence type="ECO:0000256" key="1">
    <source>
        <dbReference type="ARBA" id="ARBA00004533"/>
    </source>
</evidence>
<evidence type="ECO:0000256" key="22">
    <source>
        <dbReference type="SAM" id="Phobius"/>
    </source>
</evidence>
<evidence type="ECO:0000256" key="14">
    <source>
        <dbReference type="ARBA" id="ARBA00022989"/>
    </source>
</evidence>
<evidence type="ECO:0000256" key="18">
    <source>
        <dbReference type="ARBA" id="ARBA00023136"/>
    </source>
</evidence>
<feature type="domain" description="Cytochrome c" evidence="23">
    <location>
        <begin position="218"/>
        <end position="298"/>
    </location>
</feature>
<dbReference type="InterPro" id="IPR050597">
    <property type="entry name" value="Cytochrome_c_Oxidase_Subunit"/>
</dbReference>
<keyword evidence="16 19" id="KW-0408">Iron</keyword>
<feature type="binding site" description="covalent" evidence="21">
    <location>
        <position position="233"/>
    </location>
    <ligand>
        <name>heme c</name>
        <dbReference type="ChEBI" id="CHEBI:61717"/>
        <label>2</label>
    </ligand>
</feature>
<dbReference type="UniPathway" id="UPA00705"/>
<feature type="binding site" description="axial binding residue" evidence="20">
    <location>
        <position position="181"/>
    </location>
    <ligand>
        <name>heme c</name>
        <dbReference type="ChEBI" id="CHEBI:61717"/>
        <label>2</label>
    </ligand>
    <ligandPart>
        <name>Fe</name>
        <dbReference type="ChEBI" id="CHEBI:18248"/>
    </ligandPart>
</feature>
<keyword evidence="10 19" id="KW-0479">Metal-binding</keyword>
<accession>A0A0B4XIN2</accession>
<evidence type="ECO:0000256" key="16">
    <source>
        <dbReference type="ARBA" id="ARBA00023004"/>
    </source>
</evidence>
<evidence type="ECO:0000256" key="9">
    <source>
        <dbReference type="ARBA" id="ARBA00022692"/>
    </source>
</evidence>
<comment type="subunit">
    <text evidence="19">Component of the cbb3-type cytochrome c oxidase.</text>
</comment>
<dbReference type="SUPFAM" id="SSF46626">
    <property type="entry name" value="Cytochrome c"/>
    <property type="match status" value="2"/>
</dbReference>
<evidence type="ECO:0000256" key="19">
    <source>
        <dbReference type="PIRNR" id="PIRNR000006"/>
    </source>
</evidence>
<keyword evidence="15 19" id="KW-0560">Oxidoreductase</keyword>
<dbReference type="HOGENOM" id="CLU_047545_2_0_6"/>
<dbReference type="GO" id="GO:0006119">
    <property type="term" value="P:oxidative phosphorylation"/>
    <property type="evidence" value="ECO:0007669"/>
    <property type="project" value="UniProtKB-UniPathway"/>
</dbReference>
<dbReference type="Pfam" id="PF13442">
    <property type="entry name" value="Cytochrome_CBB3"/>
    <property type="match status" value="2"/>
</dbReference>
<evidence type="ECO:0000256" key="5">
    <source>
        <dbReference type="ARBA" id="ARBA00022475"/>
    </source>
</evidence>
<dbReference type="PANTHER" id="PTHR33751:SF1">
    <property type="entry name" value="CBB3-TYPE CYTOCHROME C OXIDASE SUBUNIT FIXP"/>
    <property type="match status" value="1"/>
</dbReference>
<dbReference type="InterPro" id="IPR009056">
    <property type="entry name" value="Cyt_c-like_dom"/>
</dbReference>
<evidence type="ECO:0000256" key="20">
    <source>
        <dbReference type="PIRSR" id="PIRSR000006-1"/>
    </source>
</evidence>
<feature type="binding site" description="covalent" evidence="21">
    <location>
        <position position="138"/>
    </location>
    <ligand>
        <name>heme c</name>
        <dbReference type="ChEBI" id="CHEBI:61717"/>
        <label>1</label>
    </ligand>
</feature>
<keyword evidence="17 19" id="KW-0406">Ion transport</keyword>
<dbReference type="Pfam" id="PF14715">
    <property type="entry name" value="FixP_N"/>
    <property type="match status" value="1"/>
</dbReference>
<dbReference type="GO" id="GO:1902600">
    <property type="term" value="P:proton transmembrane transport"/>
    <property type="evidence" value="ECO:0007669"/>
    <property type="project" value="UniProtKB-KW"/>
</dbReference>
<evidence type="ECO:0000256" key="6">
    <source>
        <dbReference type="ARBA" id="ARBA00022519"/>
    </source>
</evidence>
<dbReference type="GO" id="GO:0020037">
    <property type="term" value="F:heme binding"/>
    <property type="evidence" value="ECO:0007669"/>
    <property type="project" value="InterPro"/>
</dbReference>
<dbReference type="AlphaFoldDB" id="A0A0B4XIN2"/>
<feature type="transmembrane region" description="Helical" evidence="22">
    <location>
        <begin position="6"/>
        <end position="26"/>
    </location>
</feature>
<keyword evidence="7 19" id="KW-0349">Heme</keyword>
<dbReference type="InterPro" id="IPR004678">
    <property type="entry name" value="Cyt_c_oxidase_cbb3_su3"/>
</dbReference>
<evidence type="ECO:0000256" key="17">
    <source>
        <dbReference type="ARBA" id="ARBA00023065"/>
    </source>
</evidence>
<keyword evidence="11" id="KW-0677">Repeat</keyword>
<dbReference type="Gene3D" id="6.10.280.130">
    <property type="match status" value="1"/>
</dbReference>
<evidence type="ECO:0000256" key="21">
    <source>
        <dbReference type="PIRSR" id="PIRSR000006-2"/>
    </source>
</evidence>
<feature type="binding site" description="axial binding residue" evidence="20">
    <location>
        <position position="275"/>
    </location>
    <ligand>
        <name>heme c</name>
        <dbReference type="ChEBI" id="CHEBI:61717"/>
        <label>1</label>
    </ligand>
    <ligandPart>
        <name>Fe</name>
        <dbReference type="ChEBI" id="CHEBI:18248"/>
    </ligandPart>
</feature>
<dbReference type="NCBIfam" id="TIGR00782">
    <property type="entry name" value="ccoP"/>
    <property type="match status" value="1"/>
</dbReference>
<keyword evidence="13 19" id="KW-0249">Electron transport</keyword>
<keyword evidence="5 19" id="KW-1003">Cell membrane</keyword>
<dbReference type="STRING" id="391936.S7S_02445"/>
<evidence type="ECO:0000256" key="13">
    <source>
        <dbReference type="ARBA" id="ARBA00022982"/>
    </source>
</evidence>
<keyword evidence="9 22" id="KW-0812">Transmembrane</keyword>
<comment type="subcellular location">
    <subcellularLocation>
        <location evidence="1 19">Cell inner membrane</location>
    </subcellularLocation>
</comment>
<dbReference type="GO" id="GO:0005886">
    <property type="term" value="C:plasma membrane"/>
    <property type="evidence" value="ECO:0007669"/>
    <property type="project" value="UniProtKB-SubCell"/>
</dbReference>
<evidence type="ECO:0000256" key="7">
    <source>
        <dbReference type="ARBA" id="ARBA00022617"/>
    </source>
</evidence>
<evidence type="ECO:0000256" key="11">
    <source>
        <dbReference type="ARBA" id="ARBA00022737"/>
    </source>
</evidence>
<comment type="pathway">
    <text evidence="2 19">Energy metabolism; oxidative phosphorylation.</text>
</comment>
<feature type="binding site" description="covalent" evidence="21">
    <location>
        <position position="230"/>
    </location>
    <ligand>
        <name>heme c</name>
        <dbReference type="ChEBI" id="CHEBI:61717"/>
        <label>2</label>
    </ligand>
</feature>
<dbReference type="Gene3D" id="1.10.760.10">
    <property type="entry name" value="Cytochrome c-like domain"/>
    <property type="match status" value="2"/>
</dbReference>
<feature type="binding site" description="axial binding residue" evidence="20">
    <location>
        <position position="234"/>
    </location>
    <ligand>
        <name>heme c</name>
        <dbReference type="ChEBI" id="CHEBI:61717"/>
        <label>2</label>
    </ligand>
    <ligandPart>
        <name>Fe</name>
        <dbReference type="ChEBI" id="CHEBI:18248"/>
    </ligandPart>
</feature>
<keyword evidence="25" id="KW-1185">Reference proteome</keyword>
<comment type="cofactor">
    <cofactor evidence="19 21">
        <name>heme c</name>
        <dbReference type="ChEBI" id="CHEBI:61717"/>
    </cofactor>
    <text evidence="19 21">Binds 2 heme C groups per subunit.</text>
</comment>
<keyword evidence="6 19" id="KW-0997">Cell inner membrane</keyword>
<keyword evidence="4 19" id="KW-0813">Transport</keyword>
<comment type="similarity">
    <text evidence="3 19">Belongs to the CcoP / FixP family.</text>
</comment>
<organism evidence="24 25">
    <name type="scientific">Isoalcanivorax pacificus W11-5</name>
    <dbReference type="NCBI Taxonomy" id="391936"/>
    <lineage>
        <taxon>Bacteria</taxon>
        <taxon>Pseudomonadati</taxon>
        <taxon>Pseudomonadota</taxon>
        <taxon>Gammaproteobacteria</taxon>
        <taxon>Oceanospirillales</taxon>
        <taxon>Alcanivoracaceae</taxon>
        <taxon>Isoalcanivorax</taxon>
    </lineage>
</organism>
<proteinExistence type="inferred from homology"/>
<dbReference type="GO" id="GO:0009055">
    <property type="term" value="F:electron transfer activity"/>
    <property type="evidence" value="ECO:0007669"/>
    <property type="project" value="InterPro"/>
</dbReference>
<reference evidence="24 25" key="1">
    <citation type="journal article" date="2012" name="J. Bacteriol.">
        <title>Genome sequence of an alkane-degrading bacterium, Alcanivorax pacificus type strain W11-5, isolated from deep sea sediment.</title>
        <authorList>
            <person name="Lai Q."/>
            <person name="Shao Z."/>
        </authorList>
    </citation>
    <scope>NUCLEOTIDE SEQUENCE [LARGE SCALE GENOMIC DNA]</scope>
    <source>
        <strain evidence="24 25">W11-5</strain>
    </source>
</reference>
<evidence type="ECO:0000256" key="3">
    <source>
        <dbReference type="ARBA" id="ARBA00006113"/>
    </source>
</evidence>
<dbReference type="GO" id="GO:0016491">
    <property type="term" value="F:oxidoreductase activity"/>
    <property type="evidence" value="ECO:0007669"/>
    <property type="project" value="UniProtKB-KW"/>
</dbReference>
<dbReference type="GO" id="GO:0046872">
    <property type="term" value="F:metal ion binding"/>
    <property type="evidence" value="ECO:0007669"/>
    <property type="project" value="UniProtKB-KW"/>
</dbReference>
<evidence type="ECO:0000256" key="2">
    <source>
        <dbReference type="ARBA" id="ARBA00004673"/>
    </source>
</evidence>
<dbReference type="InterPro" id="IPR038414">
    <property type="entry name" value="CcoP_N_sf"/>
</dbReference>
<dbReference type="PIRSF" id="PIRSF000006">
    <property type="entry name" value="Cbb3-Cox_fixP"/>
    <property type="match status" value="1"/>
</dbReference>
<keyword evidence="12 19" id="KW-0375">Hydrogen ion transport</keyword>
<keyword evidence="18 19" id="KW-0472">Membrane</keyword>
<dbReference type="OrthoDB" id="9811281at2"/>
<dbReference type="EMBL" id="CP004387">
    <property type="protein sequence ID" value="AJD46911.1"/>
    <property type="molecule type" value="Genomic_DNA"/>
</dbReference>
<dbReference type="PANTHER" id="PTHR33751">
    <property type="entry name" value="CBB3-TYPE CYTOCHROME C OXIDASE SUBUNIT FIXP"/>
    <property type="match status" value="1"/>
</dbReference>
<dbReference type="KEGG" id="apac:S7S_02445"/>
<dbReference type="InterPro" id="IPR036909">
    <property type="entry name" value="Cyt_c-like_dom_sf"/>
</dbReference>
<name>A0A0B4XIN2_9GAMM</name>
<evidence type="ECO:0000256" key="8">
    <source>
        <dbReference type="ARBA" id="ARBA00022660"/>
    </source>
</evidence>
<evidence type="ECO:0000256" key="4">
    <source>
        <dbReference type="ARBA" id="ARBA00022448"/>
    </source>
</evidence>
<evidence type="ECO:0000256" key="15">
    <source>
        <dbReference type="ARBA" id="ARBA00023002"/>
    </source>
</evidence>
<feature type="domain" description="Cytochrome c" evidence="23">
    <location>
        <begin position="125"/>
        <end position="206"/>
    </location>
</feature>
<evidence type="ECO:0000313" key="25">
    <source>
        <dbReference type="Proteomes" id="UP000006764"/>
    </source>
</evidence>
<dbReference type="Proteomes" id="UP000006764">
    <property type="component" value="Chromosome"/>
</dbReference>
<sequence length="305" mass="33742">MSTFWSLYVIAIVVFNLVGCAVLLLANSRLSAEEARRDTTGHVFDGIEERNQPLPRWWLFLFVGTLLFSAAYLVLYPGLGNFAGTLSWTSEGQWQQEVDLATSESEPLFREYAKVPMEELIRYPEALAVGGRLFANHCAICHGSDARGARGYPNLTDNDWLYGGSPVAIKESIAKGRRGTMPPMMALIGNTDRDVRDMAIYVQSLSNPAMRDNTGYADAISRARPKFAMCAACHGNDATGNPLFGAPNLTDRIWLHSPRLADIETLIREGRNSHMPAHDHILSPEQIHVLASYVYSLSQPASPEE</sequence>
<evidence type="ECO:0000256" key="10">
    <source>
        <dbReference type="ARBA" id="ARBA00022723"/>
    </source>
</evidence>
<dbReference type="PROSITE" id="PS51007">
    <property type="entry name" value="CYTC"/>
    <property type="match status" value="2"/>
</dbReference>
<feature type="binding site" description="axial binding residue" evidence="20">
    <location>
        <position position="142"/>
    </location>
    <ligand>
        <name>heme c</name>
        <dbReference type="ChEBI" id="CHEBI:61717"/>
        <label>1</label>
    </ligand>
    <ligandPart>
        <name>Fe</name>
        <dbReference type="ChEBI" id="CHEBI:18248"/>
    </ligandPart>
</feature>
<feature type="binding site" description="covalent" evidence="21">
    <location>
        <position position="141"/>
    </location>
    <ligand>
        <name>heme c</name>
        <dbReference type="ChEBI" id="CHEBI:61717"/>
        <label>1</label>
    </ligand>
</feature>
<evidence type="ECO:0000313" key="24">
    <source>
        <dbReference type="EMBL" id="AJD46911.1"/>
    </source>
</evidence>
<dbReference type="InterPro" id="IPR032858">
    <property type="entry name" value="CcoP_N"/>
</dbReference>
<keyword evidence="14 22" id="KW-1133">Transmembrane helix</keyword>
<evidence type="ECO:0000256" key="12">
    <source>
        <dbReference type="ARBA" id="ARBA00022781"/>
    </source>
</evidence>
<evidence type="ECO:0000259" key="23">
    <source>
        <dbReference type="PROSITE" id="PS51007"/>
    </source>
</evidence>
<dbReference type="RefSeq" id="WP_008739635.1">
    <property type="nucleotide sequence ID" value="NZ_CP004387.1"/>
</dbReference>
<feature type="transmembrane region" description="Helical" evidence="22">
    <location>
        <begin position="57"/>
        <end position="79"/>
    </location>
</feature>